<proteinExistence type="inferred from homology"/>
<evidence type="ECO:0000256" key="7">
    <source>
        <dbReference type="ARBA" id="ARBA00022729"/>
    </source>
</evidence>
<feature type="domain" description="Calcineurin-like phosphoesterase" evidence="12">
    <location>
        <begin position="9"/>
        <end position="241"/>
    </location>
</feature>
<dbReference type="AlphaFoldDB" id="A0A4P6EYM7"/>
<dbReference type="KEGG" id="pprt:ET464_17785"/>
<comment type="similarity">
    <text evidence="5 11">Belongs to the 5'-nucleotidase family.</text>
</comment>
<evidence type="ECO:0000256" key="4">
    <source>
        <dbReference type="ARBA" id="ARBA00004196"/>
    </source>
</evidence>
<keyword evidence="10" id="KW-0511">Multifunctional enzyme</keyword>
<evidence type="ECO:0000313" key="14">
    <source>
        <dbReference type="EMBL" id="QAY67956.1"/>
    </source>
</evidence>
<evidence type="ECO:0000256" key="8">
    <source>
        <dbReference type="ARBA" id="ARBA00022741"/>
    </source>
</evidence>
<evidence type="ECO:0000259" key="13">
    <source>
        <dbReference type="Pfam" id="PF02872"/>
    </source>
</evidence>
<sequence length="526" mass="58015">MEKDVVLCKIIATSDVHGHLRGIDYRTNEQRASGLAMLAAYIRQEKEASPDLLLIDNGDLLQGAPLASYAAMDRRGGTHPFIAVLNKLGYDAAVIGNHEFNYGLDFLKQAVDGSRFPWLAANIVDRSTGAPAFGKPYRVKEAGGAKIALLGLTTHYIPNWENPKHIAGLEFRDALETAKEWVSRMRREEQPDVLIVSYHGGFERDLQTGEETERQTGENQGYAICCEVEGIDVLITGHQHRMLTGEINGVTIVQPGSGGQAAAKVEVALERKDGRFVIVRKQAELLLPDAGRLPDQEVLALTDALEAATQQWLDEPIGSAAGDLSISSAMECRLEAHPFIQFIHEVQLEATGAELSNAALLSEDSPGFGTDITMRDVLSNFIYPNTLTVLRLSGEDIRLALEQTAAYFDLDEDGNVIVSRAYLEPKPQHYNYDMWAGIDYVLNVSRPVGKRVAKLERNGEPLRPDQYFDVVMSNYRSAGGGDYEMYRGKPVVREGADDVAALAAEYIRRKGTIAASRIRNWRVVTD</sequence>
<dbReference type="Gene3D" id="3.60.21.10">
    <property type="match status" value="1"/>
</dbReference>
<dbReference type="Pfam" id="PF00149">
    <property type="entry name" value="Metallophos"/>
    <property type="match status" value="1"/>
</dbReference>
<dbReference type="InterPro" id="IPR004843">
    <property type="entry name" value="Calcineurin-like_PHP"/>
</dbReference>
<dbReference type="RefSeq" id="WP_129443259.1">
    <property type="nucleotide sequence ID" value="NZ_CP035492.1"/>
</dbReference>
<dbReference type="InterPro" id="IPR008334">
    <property type="entry name" value="5'-Nucleotdase_C"/>
</dbReference>
<dbReference type="InterPro" id="IPR029052">
    <property type="entry name" value="Metallo-depent_PP-like"/>
</dbReference>
<evidence type="ECO:0000256" key="5">
    <source>
        <dbReference type="ARBA" id="ARBA00006654"/>
    </source>
</evidence>
<dbReference type="InterPro" id="IPR041827">
    <property type="entry name" value="CpdB_N"/>
</dbReference>
<evidence type="ECO:0000256" key="1">
    <source>
        <dbReference type="ARBA" id="ARBA00000527"/>
    </source>
</evidence>
<keyword evidence="6" id="KW-0479">Metal-binding</keyword>
<dbReference type="OrthoDB" id="9775118at2"/>
<dbReference type="GO" id="GO:0030288">
    <property type="term" value="C:outer membrane-bounded periplasmic space"/>
    <property type="evidence" value="ECO:0007669"/>
    <property type="project" value="TreeGrafter"/>
</dbReference>
<gene>
    <name evidence="14" type="ORF">ET464_17785</name>
</gene>
<dbReference type="GO" id="GO:0008254">
    <property type="term" value="F:3'-nucleotidase activity"/>
    <property type="evidence" value="ECO:0007669"/>
    <property type="project" value="UniProtKB-EC"/>
</dbReference>
<dbReference type="GO" id="GO:0046872">
    <property type="term" value="F:metal ion binding"/>
    <property type="evidence" value="ECO:0007669"/>
    <property type="project" value="UniProtKB-KW"/>
</dbReference>
<protein>
    <submittedName>
        <fullName evidence="14">Bifunctional metallophosphatase/5'-nucleotidase</fullName>
    </submittedName>
</protein>
<dbReference type="PANTHER" id="PTHR11575">
    <property type="entry name" value="5'-NUCLEOTIDASE-RELATED"/>
    <property type="match status" value="1"/>
</dbReference>
<dbReference type="PROSITE" id="PS00786">
    <property type="entry name" value="5_NUCLEOTIDASE_2"/>
    <property type="match status" value="1"/>
</dbReference>
<evidence type="ECO:0000256" key="9">
    <source>
        <dbReference type="ARBA" id="ARBA00022801"/>
    </source>
</evidence>
<comment type="cofactor">
    <cofactor evidence="3">
        <name>a divalent metal cation</name>
        <dbReference type="ChEBI" id="CHEBI:60240"/>
    </cofactor>
</comment>
<dbReference type="InterPro" id="IPR006179">
    <property type="entry name" value="5_nucleotidase/apyrase"/>
</dbReference>
<dbReference type="CDD" id="cd07410">
    <property type="entry name" value="MPP_CpdB_N"/>
    <property type="match status" value="1"/>
</dbReference>
<dbReference type="GO" id="GO:0009166">
    <property type="term" value="P:nucleotide catabolic process"/>
    <property type="evidence" value="ECO:0007669"/>
    <property type="project" value="InterPro"/>
</dbReference>
<evidence type="ECO:0000256" key="11">
    <source>
        <dbReference type="RuleBase" id="RU362119"/>
    </source>
</evidence>
<dbReference type="Proteomes" id="UP000293568">
    <property type="component" value="Chromosome"/>
</dbReference>
<feature type="domain" description="5'-Nucleotidase C-terminal" evidence="13">
    <location>
        <begin position="317"/>
        <end position="486"/>
    </location>
</feature>
<dbReference type="InterPro" id="IPR036907">
    <property type="entry name" value="5'-Nucleotdase_C_sf"/>
</dbReference>
<dbReference type="PANTHER" id="PTHR11575:SF6">
    <property type="entry name" value="2',3'-CYCLIC-NUCLEOTIDE 2'-PHOSPHODIESTERASE_3'-NUCLEOTIDASE"/>
    <property type="match status" value="1"/>
</dbReference>
<dbReference type="GO" id="GO:0008663">
    <property type="term" value="F:2',3'-cyclic-nucleotide 2'-phosphodiesterase activity"/>
    <property type="evidence" value="ECO:0007669"/>
    <property type="project" value="UniProtKB-EC"/>
</dbReference>
<keyword evidence="15" id="KW-1185">Reference proteome</keyword>
<organism evidence="14 15">
    <name type="scientific">Paenibacillus protaetiae</name>
    <dbReference type="NCBI Taxonomy" id="2509456"/>
    <lineage>
        <taxon>Bacteria</taxon>
        <taxon>Bacillati</taxon>
        <taxon>Bacillota</taxon>
        <taxon>Bacilli</taxon>
        <taxon>Bacillales</taxon>
        <taxon>Paenibacillaceae</taxon>
        <taxon>Paenibacillus</taxon>
    </lineage>
</organism>
<dbReference type="SUPFAM" id="SSF56300">
    <property type="entry name" value="Metallo-dependent phosphatases"/>
    <property type="match status" value="1"/>
</dbReference>
<keyword evidence="9 11" id="KW-0378">Hydrolase</keyword>
<evidence type="ECO:0000256" key="6">
    <source>
        <dbReference type="ARBA" id="ARBA00022723"/>
    </source>
</evidence>
<dbReference type="PRINTS" id="PR01607">
    <property type="entry name" value="APYRASEFAMLY"/>
</dbReference>
<comment type="subcellular location">
    <subcellularLocation>
        <location evidence="4">Cell envelope</location>
    </subcellularLocation>
</comment>
<name>A0A4P6EYM7_9BACL</name>
<evidence type="ECO:0000256" key="3">
    <source>
        <dbReference type="ARBA" id="ARBA00001968"/>
    </source>
</evidence>
<evidence type="ECO:0000256" key="2">
    <source>
        <dbReference type="ARBA" id="ARBA00001730"/>
    </source>
</evidence>
<reference evidence="14 15" key="1">
    <citation type="submission" date="2019-01" db="EMBL/GenBank/DDBJ databases">
        <title>Genome sequencing of strain FW100M-2.</title>
        <authorList>
            <person name="Heo J."/>
            <person name="Kim S.-J."/>
            <person name="Kim J.-S."/>
            <person name="Hong S.-B."/>
            <person name="Kwon S.-W."/>
        </authorList>
    </citation>
    <scope>NUCLEOTIDE SEQUENCE [LARGE SCALE GENOMIC DNA]</scope>
    <source>
        <strain evidence="14 15">FW100M-2</strain>
    </source>
</reference>
<evidence type="ECO:0000259" key="12">
    <source>
        <dbReference type="Pfam" id="PF00149"/>
    </source>
</evidence>
<dbReference type="EMBL" id="CP035492">
    <property type="protein sequence ID" value="QAY67956.1"/>
    <property type="molecule type" value="Genomic_DNA"/>
</dbReference>
<keyword evidence="8 11" id="KW-0547">Nucleotide-binding</keyword>
<dbReference type="Gene3D" id="3.90.780.10">
    <property type="entry name" value="5'-Nucleotidase, C-terminal domain"/>
    <property type="match status" value="1"/>
</dbReference>
<keyword evidence="7" id="KW-0732">Signal</keyword>
<evidence type="ECO:0000313" key="15">
    <source>
        <dbReference type="Proteomes" id="UP000293568"/>
    </source>
</evidence>
<comment type="catalytic activity">
    <reaction evidence="2">
        <text>a nucleoside 2',3'-cyclic phosphate + H2O = a nucleoside 3'-phosphate + H(+)</text>
        <dbReference type="Rhea" id="RHEA:19621"/>
        <dbReference type="ChEBI" id="CHEBI:15377"/>
        <dbReference type="ChEBI" id="CHEBI:15378"/>
        <dbReference type="ChEBI" id="CHEBI:66949"/>
        <dbReference type="ChEBI" id="CHEBI:66954"/>
        <dbReference type="EC" id="3.1.4.16"/>
    </reaction>
</comment>
<accession>A0A4P6EYM7</accession>
<dbReference type="InterPro" id="IPR006146">
    <property type="entry name" value="5'-Nucleotdase_CS"/>
</dbReference>
<dbReference type="SUPFAM" id="SSF55816">
    <property type="entry name" value="5'-nucleotidase (syn. UDP-sugar hydrolase), C-terminal domain"/>
    <property type="match status" value="1"/>
</dbReference>
<dbReference type="GO" id="GO:0000166">
    <property type="term" value="F:nucleotide binding"/>
    <property type="evidence" value="ECO:0007669"/>
    <property type="project" value="UniProtKB-KW"/>
</dbReference>
<evidence type="ECO:0000256" key="10">
    <source>
        <dbReference type="ARBA" id="ARBA00023268"/>
    </source>
</evidence>
<comment type="catalytic activity">
    <reaction evidence="1">
        <text>a ribonucleoside 3'-phosphate + H2O = a ribonucleoside + phosphate</text>
        <dbReference type="Rhea" id="RHEA:10144"/>
        <dbReference type="ChEBI" id="CHEBI:13197"/>
        <dbReference type="ChEBI" id="CHEBI:15377"/>
        <dbReference type="ChEBI" id="CHEBI:18254"/>
        <dbReference type="ChEBI" id="CHEBI:43474"/>
        <dbReference type="EC" id="3.1.3.6"/>
    </reaction>
</comment>
<dbReference type="Pfam" id="PF02872">
    <property type="entry name" value="5_nucleotid_C"/>
    <property type="match status" value="1"/>
</dbReference>